<dbReference type="Gene3D" id="1.10.510.10">
    <property type="entry name" value="Transferase(Phosphotransferase) domain 1"/>
    <property type="match status" value="1"/>
</dbReference>
<evidence type="ECO:0000256" key="3">
    <source>
        <dbReference type="ARBA" id="ARBA00022777"/>
    </source>
</evidence>
<dbReference type="GO" id="GO:0005524">
    <property type="term" value="F:ATP binding"/>
    <property type="evidence" value="ECO:0007669"/>
    <property type="project" value="UniProtKB-KW"/>
</dbReference>
<gene>
    <name evidence="7" type="ORF">F8B77_13180</name>
</gene>
<dbReference type="SMART" id="SM00220">
    <property type="entry name" value="S_TKc"/>
    <property type="match status" value="1"/>
</dbReference>
<keyword evidence="4" id="KW-0067">ATP-binding</keyword>
<dbReference type="PANTHER" id="PTHR43289:SF34">
    <property type="entry name" value="SERINE_THREONINE-PROTEIN KINASE YBDM-RELATED"/>
    <property type="match status" value="1"/>
</dbReference>
<feature type="transmembrane region" description="Helical" evidence="5">
    <location>
        <begin position="339"/>
        <end position="357"/>
    </location>
</feature>
<name>A0A6N6RQX4_9GAMM</name>
<evidence type="ECO:0000256" key="4">
    <source>
        <dbReference type="ARBA" id="ARBA00022840"/>
    </source>
</evidence>
<dbReference type="InterPro" id="IPR000719">
    <property type="entry name" value="Prot_kinase_dom"/>
</dbReference>
<keyword evidence="1" id="KW-0808">Transferase</keyword>
<dbReference type="Proteomes" id="UP000434870">
    <property type="component" value="Unassembled WGS sequence"/>
</dbReference>
<evidence type="ECO:0000256" key="5">
    <source>
        <dbReference type="SAM" id="Phobius"/>
    </source>
</evidence>
<keyword evidence="2" id="KW-0547">Nucleotide-binding</keyword>
<dbReference type="PROSITE" id="PS00108">
    <property type="entry name" value="PROTEIN_KINASE_ST"/>
    <property type="match status" value="1"/>
</dbReference>
<comment type="caution">
    <text evidence="7">The sequence shown here is derived from an EMBL/GenBank/DDBJ whole genome shotgun (WGS) entry which is preliminary data.</text>
</comment>
<organism evidence="7 8">
    <name type="scientific">Aliivibrio finisterrensis</name>
    <dbReference type="NCBI Taxonomy" id="511998"/>
    <lineage>
        <taxon>Bacteria</taxon>
        <taxon>Pseudomonadati</taxon>
        <taxon>Pseudomonadota</taxon>
        <taxon>Gammaproteobacteria</taxon>
        <taxon>Vibrionales</taxon>
        <taxon>Vibrionaceae</taxon>
        <taxon>Aliivibrio</taxon>
    </lineage>
</organism>
<evidence type="ECO:0000256" key="1">
    <source>
        <dbReference type="ARBA" id="ARBA00022679"/>
    </source>
</evidence>
<dbReference type="PROSITE" id="PS50011">
    <property type="entry name" value="PROTEIN_KINASE_DOM"/>
    <property type="match status" value="1"/>
</dbReference>
<keyword evidence="3 7" id="KW-0418">Kinase</keyword>
<dbReference type="EMBL" id="WBVP01000015">
    <property type="protein sequence ID" value="KAB2823967.1"/>
    <property type="molecule type" value="Genomic_DNA"/>
</dbReference>
<dbReference type="InterPro" id="IPR008271">
    <property type="entry name" value="Ser/Thr_kinase_AS"/>
</dbReference>
<sequence>MQLGKTTTQVFYRLLDLDEKQQKKALETLKENHQTLYQEIIPLLTTSTSEHFTKLLGFHAQQICLFDHDLSGQTVDKYQLTHELGRGGIGVVYSAVRANDTFEQELAIKFIQPSFNNLLDKHALFKEAQLLANLNHPYIAKVFDGGEHQDLVYIVMEKVIGTTLNEFTANTSLSKNQKLHLFSQICQALEHSHQHNVLHADLKPENILIDKQGLPKLIDFNLTQKTHDEPCSNQHTLLAFSEQFASPEQKLGSNLTPQSDIYSLGQLLRFLFPNLTDKSDIAQIQHKATQVHLSERYQSVAELRLDIECLLGSRPIAFKRHLPLYVTQCLLKRKPIQSFLFALLILSGATFSTLLAIKNHQLEQEKIVAEKMMFEVTQLLFHSKGTSTSQASIGSMLELTRRRILSNQELPTHIKQKMLLAMMTPIPTKQKITAVPPKDSTQQEKKAAL</sequence>
<keyword evidence="5" id="KW-0812">Transmembrane</keyword>
<evidence type="ECO:0000256" key="2">
    <source>
        <dbReference type="ARBA" id="ARBA00022741"/>
    </source>
</evidence>
<reference evidence="7 8" key="1">
    <citation type="submission" date="2019-09" db="EMBL/GenBank/DDBJ databases">
        <title>Genome of Aliivibrio finisterrensis LMG 23869 (type strain).</title>
        <authorList>
            <person name="Bowman J.P."/>
        </authorList>
    </citation>
    <scope>NUCLEOTIDE SEQUENCE [LARGE SCALE GENOMIC DNA]</scope>
    <source>
        <strain evidence="7 8">LMG 23869</strain>
    </source>
</reference>
<keyword evidence="7" id="KW-0723">Serine/threonine-protein kinase</keyword>
<dbReference type="PANTHER" id="PTHR43289">
    <property type="entry name" value="MITOGEN-ACTIVATED PROTEIN KINASE KINASE KINASE 20-RELATED"/>
    <property type="match status" value="1"/>
</dbReference>
<evidence type="ECO:0000313" key="8">
    <source>
        <dbReference type="Proteomes" id="UP000434870"/>
    </source>
</evidence>
<evidence type="ECO:0000259" key="6">
    <source>
        <dbReference type="PROSITE" id="PS50011"/>
    </source>
</evidence>
<dbReference type="InterPro" id="IPR011009">
    <property type="entry name" value="Kinase-like_dom_sf"/>
</dbReference>
<keyword evidence="5" id="KW-1133">Transmembrane helix</keyword>
<accession>A0A6N6RQX4</accession>
<dbReference type="Gene3D" id="3.30.200.20">
    <property type="entry name" value="Phosphorylase Kinase, domain 1"/>
    <property type="match status" value="1"/>
</dbReference>
<feature type="domain" description="Protein kinase" evidence="6">
    <location>
        <begin position="78"/>
        <end position="363"/>
    </location>
</feature>
<protein>
    <submittedName>
        <fullName evidence="7">Serine/threonine protein kinase</fullName>
    </submittedName>
</protein>
<dbReference type="GO" id="GO:0004674">
    <property type="term" value="F:protein serine/threonine kinase activity"/>
    <property type="evidence" value="ECO:0007669"/>
    <property type="project" value="UniProtKB-KW"/>
</dbReference>
<proteinExistence type="predicted"/>
<dbReference type="SUPFAM" id="SSF56112">
    <property type="entry name" value="Protein kinase-like (PK-like)"/>
    <property type="match status" value="1"/>
</dbReference>
<dbReference type="Pfam" id="PF00069">
    <property type="entry name" value="Pkinase"/>
    <property type="match status" value="1"/>
</dbReference>
<evidence type="ECO:0000313" key="7">
    <source>
        <dbReference type="EMBL" id="KAB2823967.1"/>
    </source>
</evidence>
<keyword evidence="5" id="KW-0472">Membrane</keyword>
<dbReference type="CDD" id="cd14014">
    <property type="entry name" value="STKc_PknB_like"/>
    <property type="match status" value="1"/>
</dbReference>
<dbReference type="RefSeq" id="WP_151655700.1">
    <property type="nucleotide sequence ID" value="NZ_WBVP01000015.1"/>
</dbReference>
<dbReference type="AlphaFoldDB" id="A0A6N6RQX4"/>